<evidence type="ECO:0000259" key="1">
    <source>
        <dbReference type="Pfam" id="PF09994"/>
    </source>
</evidence>
<dbReference type="Proteomes" id="UP001597549">
    <property type="component" value="Unassembled WGS sequence"/>
</dbReference>
<sequence>MGISFVYNSGSREDDRPEDELHINFGVFIDGTLNNMYNTDHRTAFSRGGKNNPNKWDLTNTAIEKLEDEQYNNIPNRAKIEKLLEIEKRTAEQQALLDKMPKKDVYLVASHRGIQDKMGTDNSYSNDYTNVARMWTCCDEEYKIYIEGMGTKELNRDDDEGFQFGSGSISGIRARVREACEKVVDNIKKQKDNKENHGKKLKVITLDVFGFSRGAAAARNFVAELNLNEGIYPAKKVAEYEEPKKEKPIAVIVKDGIQTIKKIDVNPYATVSLKGLKIEPFPKKVMHSIYEDLDGQLVNGNYIIKGNMPKRGQLGISLLEKGVIQSIEELNEIDVIIRFLGIYDTVSSYEEIGPLGGDNTFIKGISHLAKSYFTDDEKQLNLQNMGPIQKIVHFTAKDEHRENFALTRVTKKYSKEEEDGSNRLIERNFPGVHCDIGGAYLNEPEVIDEIETTAFLTLKVAKTASAELAYLRKELIRAHWFYDNEIKITKPLWYYPAKVIEVFSNISYNFKTAYLARQAAYEALSSERNIKKEYSYIPLHFMAEYCEPLITTKYMPQSKNVLNNYSISGHSVLEQTKSYLKKHVLQDNKEWDFISDKELMTHEEIMNLSRVVPPKTVIESTAQHRVKFDFEKQKDFEKNQKLKENKEIGAKFDPQDKIVQKEEINYNSQELLRKLRHEYFHWSSNRDWFGMDHATDRIRVEYPRK</sequence>
<feature type="domain" description="T6SS Phospholipase effector Tle1-like catalytic" evidence="1">
    <location>
        <begin position="119"/>
        <end position="444"/>
    </location>
</feature>
<organism evidence="2 3">
    <name type="scientific">Flavobacterium ardleyense</name>
    <dbReference type="NCBI Taxonomy" id="2038737"/>
    <lineage>
        <taxon>Bacteria</taxon>
        <taxon>Pseudomonadati</taxon>
        <taxon>Bacteroidota</taxon>
        <taxon>Flavobacteriia</taxon>
        <taxon>Flavobacteriales</taxon>
        <taxon>Flavobacteriaceae</taxon>
        <taxon>Flavobacterium</taxon>
    </lineage>
</organism>
<comment type="caution">
    <text evidence="2">The sequence shown here is derived from an EMBL/GenBank/DDBJ whole genome shotgun (WGS) entry which is preliminary data.</text>
</comment>
<protein>
    <submittedName>
        <fullName evidence="2">Phospholipase effector Tle1 domain-containing protein</fullName>
    </submittedName>
</protein>
<reference evidence="3" key="1">
    <citation type="journal article" date="2019" name="Int. J. Syst. Evol. Microbiol.">
        <title>The Global Catalogue of Microorganisms (GCM) 10K type strain sequencing project: providing services to taxonomists for standard genome sequencing and annotation.</title>
        <authorList>
            <consortium name="The Broad Institute Genomics Platform"/>
            <consortium name="The Broad Institute Genome Sequencing Center for Infectious Disease"/>
            <person name="Wu L."/>
            <person name="Ma J."/>
        </authorList>
    </citation>
    <scope>NUCLEOTIDE SEQUENCE [LARGE SCALE GENOMIC DNA]</scope>
    <source>
        <strain evidence="3">KCTC 52644</strain>
    </source>
</reference>
<dbReference type="PANTHER" id="PTHR33840:SF1">
    <property type="entry name" value="TLE1 PHOSPHOLIPASE DOMAIN-CONTAINING PROTEIN"/>
    <property type="match status" value="1"/>
</dbReference>
<dbReference type="PANTHER" id="PTHR33840">
    <property type="match status" value="1"/>
</dbReference>
<dbReference type="RefSeq" id="WP_379808352.1">
    <property type="nucleotide sequence ID" value="NZ_JBHUOL010000019.1"/>
</dbReference>
<evidence type="ECO:0000313" key="3">
    <source>
        <dbReference type="Proteomes" id="UP001597549"/>
    </source>
</evidence>
<keyword evidence="3" id="KW-1185">Reference proteome</keyword>
<accession>A0ABW5ZAI2</accession>
<gene>
    <name evidence="2" type="ORF">ACFSX9_12970</name>
</gene>
<name>A0ABW5ZAI2_9FLAO</name>
<dbReference type="EMBL" id="JBHUOL010000019">
    <property type="protein sequence ID" value="MFD2909642.1"/>
    <property type="molecule type" value="Genomic_DNA"/>
</dbReference>
<proteinExistence type="predicted"/>
<evidence type="ECO:0000313" key="2">
    <source>
        <dbReference type="EMBL" id="MFD2909642.1"/>
    </source>
</evidence>
<dbReference type="InterPro" id="IPR018712">
    <property type="entry name" value="Tle1-like_cat"/>
</dbReference>
<dbReference type="Pfam" id="PF09994">
    <property type="entry name" value="T6SS_Tle1-like_cat"/>
    <property type="match status" value="1"/>
</dbReference>